<name>A0A4Q0A1P4_9FUNG</name>
<dbReference type="InterPro" id="IPR009060">
    <property type="entry name" value="UBA-like_sf"/>
</dbReference>
<keyword evidence="5" id="KW-1185">Reference proteome</keyword>
<dbReference type="PANTHER" id="PTHR39597:SF1">
    <property type="entry name" value="UBA DOMAIN-CONTAINING PROTEIN RUP1"/>
    <property type="match status" value="1"/>
</dbReference>
<organism evidence="4 5">
    <name type="scientific">Dimargaris cristalligena</name>
    <dbReference type="NCBI Taxonomy" id="215637"/>
    <lineage>
        <taxon>Eukaryota</taxon>
        <taxon>Fungi</taxon>
        <taxon>Fungi incertae sedis</taxon>
        <taxon>Zoopagomycota</taxon>
        <taxon>Kickxellomycotina</taxon>
        <taxon>Dimargaritomycetes</taxon>
        <taxon>Dimargaritales</taxon>
        <taxon>Dimargaritaceae</taxon>
        <taxon>Dimargaris</taxon>
    </lineage>
</organism>
<protein>
    <recommendedName>
        <fullName evidence="3">UBA domain-containing protein</fullName>
    </recommendedName>
</protein>
<dbReference type="InterPro" id="IPR055335">
    <property type="entry name" value="Ucp6/RUP1"/>
</dbReference>
<feature type="compositionally biased region" description="Polar residues" evidence="2">
    <location>
        <begin position="873"/>
        <end position="886"/>
    </location>
</feature>
<feature type="coiled-coil region" evidence="1">
    <location>
        <begin position="973"/>
        <end position="1000"/>
    </location>
</feature>
<dbReference type="SMART" id="SM00165">
    <property type="entry name" value="UBA"/>
    <property type="match status" value="1"/>
</dbReference>
<dbReference type="GO" id="GO:0005634">
    <property type="term" value="C:nucleus"/>
    <property type="evidence" value="ECO:0007669"/>
    <property type="project" value="TreeGrafter"/>
</dbReference>
<proteinExistence type="predicted"/>
<dbReference type="SMART" id="SM00726">
    <property type="entry name" value="UIM"/>
    <property type="match status" value="2"/>
</dbReference>
<dbReference type="GO" id="GO:0005829">
    <property type="term" value="C:cytosol"/>
    <property type="evidence" value="ECO:0007669"/>
    <property type="project" value="TreeGrafter"/>
</dbReference>
<feature type="compositionally biased region" description="Polar residues" evidence="2">
    <location>
        <begin position="654"/>
        <end position="674"/>
    </location>
</feature>
<gene>
    <name evidence="4" type="ORF">BJ085DRAFT_35019</name>
</gene>
<dbReference type="SUPFAM" id="SSF46934">
    <property type="entry name" value="UBA-like"/>
    <property type="match status" value="1"/>
</dbReference>
<keyword evidence="1" id="KW-0175">Coiled coil</keyword>
<evidence type="ECO:0000259" key="3">
    <source>
        <dbReference type="PROSITE" id="PS50030"/>
    </source>
</evidence>
<feature type="region of interest" description="Disordered" evidence="2">
    <location>
        <begin position="864"/>
        <end position="905"/>
    </location>
</feature>
<evidence type="ECO:0000256" key="2">
    <source>
        <dbReference type="SAM" id="MobiDB-lite"/>
    </source>
</evidence>
<feature type="domain" description="UBA" evidence="3">
    <location>
        <begin position="9"/>
        <end position="53"/>
    </location>
</feature>
<feature type="region of interest" description="Disordered" evidence="2">
    <location>
        <begin position="1189"/>
        <end position="1228"/>
    </location>
</feature>
<dbReference type="InterPro" id="IPR003903">
    <property type="entry name" value="UIM_dom"/>
</dbReference>
<feature type="compositionally biased region" description="Polar residues" evidence="2">
    <location>
        <begin position="286"/>
        <end position="301"/>
    </location>
</feature>
<feature type="compositionally biased region" description="Basic and acidic residues" evidence="2">
    <location>
        <begin position="346"/>
        <end position="356"/>
    </location>
</feature>
<feature type="region of interest" description="Disordered" evidence="2">
    <location>
        <begin position="411"/>
        <end position="459"/>
    </location>
</feature>
<evidence type="ECO:0000313" key="4">
    <source>
        <dbReference type="EMBL" id="RKP39381.1"/>
    </source>
</evidence>
<feature type="region of interest" description="Disordered" evidence="2">
    <location>
        <begin position="284"/>
        <end position="313"/>
    </location>
</feature>
<evidence type="ECO:0000256" key="1">
    <source>
        <dbReference type="SAM" id="Coils"/>
    </source>
</evidence>
<dbReference type="STRING" id="215637.A0A4Q0A1P4"/>
<dbReference type="PANTHER" id="PTHR39597">
    <property type="entry name" value="UBA DOMAIN-CONTAINING PROTEIN RUP1"/>
    <property type="match status" value="1"/>
</dbReference>
<dbReference type="Gene3D" id="1.10.8.10">
    <property type="entry name" value="DNA helicase RuvA subunit, C-terminal domain"/>
    <property type="match status" value="1"/>
</dbReference>
<accession>A0A4Q0A1P4</accession>
<dbReference type="Gene3D" id="6.10.140.100">
    <property type="match status" value="1"/>
</dbReference>
<feature type="compositionally biased region" description="Polar residues" evidence="2">
    <location>
        <begin position="438"/>
        <end position="448"/>
    </location>
</feature>
<evidence type="ECO:0000313" key="5">
    <source>
        <dbReference type="Proteomes" id="UP000268162"/>
    </source>
</evidence>
<feature type="region of interest" description="Disordered" evidence="2">
    <location>
        <begin position="328"/>
        <end position="376"/>
    </location>
</feature>
<dbReference type="InterPro" id="IPR015940">
    <property type="entry name" value="UBA"/>
</dbReference>
<feature type="compositionally biased region" description="Low complexity" evidence="2">
    <location>
        <begin position="76"/>
        <end position="111"/>
    </location>
</feature>
<dbReference type="GO" id="GO:0016579">
    <property type="term" value="P:protein deubiquitination"/>
    <property type="evidence" value="ECO:0007669"/>
    <property type="project" value="TreeGrafter"/>
</dbReference>
<feature type="region of interest" description="Disordered" evidence="2">
    <location>
        <begin position="650"/>
        <end position="674"/>
    </location>
</feature>
<feature type="compositionally biased region" description="Polar residues" evidence="2">
    <location>
        <begin position="112"/>
        <end position="128"/>
    </location>
</feature>
<feature type="region of interest" description="Disordered" evidence="2">
    <location>
        <begin position="62"/>
        <end position="167"/>
    </location>
</feature>
<feature type="compositionally biased region" description="Low complexity" evidence="2">
    <location>
        <begin position="153"/>
        <end position="164"/>
    </location>
</feature>
<dbReference type="PROSITE" id="PS50030">
    <property type="entry name" value="UBA"/>
    <property type="match status" value="1"/>
</dbReference>
<feature type="region of interest" description="Disordered" evidence="2">
    <location>
        <begin position="1377"/>
        <end position="1410"/>
    </location>
</feature>
<feature type="compositionally biased region" description="Low complexity" evidence="2">
    <location>
        <begin position="1201"/>
        <end position="1215"/>
    </location>
</feature>
<dbReference type="Proteomes" id="UP000268162">
    <property type="component" value="Unassembled WGS sequence"/>
</dbReference>
<dbReference type="EMBL" id="ML002275">
    <property type="protein sequence ID" value="RKP39381.1"/>
    <property type="molecule type" value="Genomic_DNA"/>
</dbReference>
<sequence length="1441" mass="156187">MDGASTSTTGSQKALSPGVLQLMEMGIELPQARGALRRFNQDVAKAADFLFSGGYLTPSELSDHYPSHPASPPPYSQAAATTTTNHNHNSSGNGVHWGSITTIPSSASSPSFRPTNSPRLDPASVTSQLPPPPSYSSVAATSPLPLASHPKMTGTSTTWDAATTPPNNEPFVGPLLSGASAHSTTTTTAAAPALQSLQDFPRLGVPSTTSAGNTKYAPIVISPSGTPPINSYDFSGEFPSTDVDNDMMDEDTQLHRAIQASLAESRPNPEGPHHDQLYDRLLPFSSDVTGRSPSPRPNSYLSPIPESQEEQDLARAIQASMASAMVPAVPQDPYSPIGWVDPPNPLERRRKSDDPVGLRPLPHTIPNPSHGRSSNDHPVPLLNELCLAYFHLAPVRDHLWKCLPTGGQAIWPPPDGYWRGQGELSDEKTDRSPGGSGNQESGASTAKSETPAPLDLLGDTPAEAENHAFVRELTRLFAFLTLSKRSYVDSSLVGRTLEPSELPPPTRGELKAGGPTNQCGLSEVEAFLSQLNIALETGRLGQPDDATAPWPRLSSLIEEARTAPPAASTVDDLLIDPLASGPELAARPASKLHPLLLFDLPHPRDAPAGSSLGLLVELHALIQQTINTQPGRSVTIRQLTDVAYIRLGHHQHQVHPSSQAADTSSYSGRRPTPSLSLSTRIYMDRYLTCNADVVQQIEARVKSRKARLDRLHAAQAQHPTHHQGVPIPNLLQDTERLLERLQGSPTASTSTLNSADGVAHSDDFTPAPAASTLVEDEGGPIPLDPKLRERLSPTGAFLAKLANIRQQTQEMCLSEAEQLAHQMDGVYEDPRLRRFPYDLHAVILKGRNGGNPNQTCLYVRQWANNNDNDRDPPSQTDADPDSNQENGAEIRPETPPTGTAEPMECEDDDTIPWLRFEAARCEAVTINDLFVEDTAHICGLIYLSPRMIRAARRAQTEASPPSAEATLIPEPLVEQVRSDNSQLTREIRQWMKQSEEEQAEKAFEMNPFRNTGPMGYHELVRAATPTLASSPPPLAPPAGVDHLSPYANRSLIRRDSTMLAADVRLAQINTLINESIALDNSSPRIVRRLDIFLYRAGATDDVIRFWESRDVPSADPTSAELEGIWKLPCFQKYQTCYRGYLKVVRLLVRALTSAAEGAFAEASGEFKQALDANDRWVAEFAHLNAPEKPSFHLSPQSATTSGSGSVSPSQSQSRSPPLPPRKPVGGCDPTSHHYYLGQLTKRREILDNLHYVLGRLNSSAIKQVAQPSFRQRGLVCGIKTARLVSETLAPECRQCPEEGSPRLHPDDDSAELCAGWVAELQHEWLVVSERAHAASWSTGQTALLNRIVCTFLSSREEKATTTTGKTDDMDTDDVAVEGHGRRQGEAAAATGVVGERRGAEGGDNNDDPPTLWQTYATLQQQVEDASFAFLSSGPNNLAMEA</sequence>
<reference evidence="5" key="1">
    <citation type="journal article" date="2018" name="Nat. Microbiol.">
        <title>Leveraging single-cell genomics to expand the fungal tree of life.</title>
        <authorList>
            <person name="Ahrendt S.R."/>
            <person name="Quandt C.A."/>
            <person name="Ciobanu D."/>
            <person name="Clum A."/>
            <person name="Salamov A."/>
            <person name="Andreopoulos B."/>
            <person name="Cheng J.F."/>
            <person name="Woyke T."/>
            <person name="Pelin A."/>
            <person name="Henrissat B."/>
            <person name="Reynolds N.K."/>
            <person name="Benny G.L."/>
            <person name="Smith M.E."/>
            <person name="James T.Y."/>
            <person name="Grigoriev I.V."/>
        </authorList>
    </citation>
    <scope>NUCLEOTIDE SEQUENCE [LARGE SCALE GENOMIC DNA]</scope>
    <source>
        <strain evidence="5">RSA 468</strain>
    </source>
</reference>